<comment type="caution">
    <text evidence="1">The sequence shown here is derived from an EMBL/GenBank/DDBJ whole genome shotgun (WGS) entry which is preliminary data.</text>
</comment>
<dbReference type="CDD" id="cd19166">
    <property type="entry name" value="HemeO-bac"/>
    <property type="match status" value="1"/>
</dbReference>
<gene>
    <name evidence="1" type="ORF">NUTIK01_30340</name>
</gene>
<dbReference type="InterPro" id="IPR016084">
    <property type="entry name" value="Haem_Oase-like_multi-hlx"/>
</dbReference>
<sequence length="231" mass="24204">MATNTKGPARLVRRAFLLPAPLALGPGNPYITGMTASSTPSRVQRLRDATHEAHATLDKALMDRDSFASLAGYAPFLTMQHAFHRDIDALYADRALGAAFPGLAARRRLPLLEQDLADLGLTPVPAAPAFDGSLPFATALGWLYVAEGSNLGAAVLRKLVARIGLSDTFGARHLAPAQEGPAAHWRAFVEVLDALPLSPEEEAQAIAGARAAFAHVAALAHITAPAPVAQG</sequence>
<dbReference type="Pfam" id="PF01126">
    <property type="entry name" value="Heme_oxygenase"/>
    <property type="match status" value="1"/>
</dbReference>
<reference evidence="1 2" key="1">
    <citation type="submission" date="2023-06" db="EMBL/GenBank/DDBJ databases">
        <title>Draft genome sequence of Novosphingobium sp. strain IK01.</title>
        <authorList>
            <person name="Hatamoto M."/>
            <person name="Ikarashi T."/>
            <person name="Yamaguchi T."/>
        </authorList>
    </citation>
    <scope>NUCLEOTIDE SEQUENCE [LARGE SCALE GENOMIC DNA]</scope>
    <source>
        <strain evidence="1 2">IK01</strain>
    </source>
</reference>
<dbReference type="Gene3D" id="1.20.910.10">
    <property type="entry name" value="Heme oxygenase-like"/>
    <property type="match status" value="1"/>
</dbReference>
<keyword evidence="2" id="KW-1185">Reference proteome</keyword>
<dbReference type="InterPro" id="IPR016053">
    <property type="entry name" value="Haem_Oase-like"/>
</dbReference>
<organism evidence="1 2">
    <name type="scientific">Novosphingobium pituita</name>
    <dbReference type="NCBI Taxonomy" id="3056842"/>
    <lineage>
        <taxon>Bacteria</taxon>
        <taxon>Pseudomonadati</taxon>
        <taxon>Pseudomonadota</taxon>
        <taxon>Alphaproteobacteria</taxon>
        <taxon>Sphingomonadales</taxon>
        <taxon>Sphingomonadaceae</taxon>
        <taxon>Novosphingobium</taxon>
    </lineage>
</organism>
<evidence type="ECO:0000313" key="2">
    <source>
        <dbReference type="Proteomes" id="UP001187221"/>
    </source>
</evidence>
<dbReference type="EMBL" id="BTFW01000001">
    <property type="protein sequence ID" value="GMM62257.1"/>
    <property type="molecule type" value="Genomic_DNA"/>
</dbReference>
<protein>
    <recommendedName>
        <fullName evidence="3">Heme oxygenase</fullName>
    </recommendedName>
</protein>
<dbReference type="Proteomes" id="UP001187221">
    <property type="component" value="Unassembled WGS sequence"/>
</dbReference>
<name>A0ABQ6PBE6_9SPHN</name>
<proteinExistence type="predicted"/>
<accession>A0ABQ6PBE6</accession>
<dbReference type="SUPFAM" id="SSF48613">
    <property type="entry name" value="Heme oxygenase-like"/>
    <property type="match status" value="1"/>
</dbReference>
<evidence type="ECO:0008006" key="3">
    <source>
        <dbReference type="Google" id="ProtNLM"/>
    </source>
</evidence>
<evidence type="ECO:0000313" key="1">
    <source>
        <dbReference type="EMBL" id="GMM62257.1"/>
    </source>
</evidence>